<feature type="compositionally biased region" description="Basic and acidic residues" evidence="1">
    <location>
        <begin position="468"/>
        <end position="478"/>
    </location>
</feature>
<gene>
    <name evidence="3" type="ORF">PENANT_c011G01888</name>
</gene>
<organism evidence="3 4">
    <name type="scientific">Penicillium antarcticum</name>
    <dbReference type="NCBI Taxonomy" id="416450"/>
    <lineage>
        <taxon>Eukaryota</taxon>
        <taxon>Fungi</taxon>
        <taxon>Dikarya</taxon>
        <taxon>Ascomycota</taxon>
        <taxon>Pezizomycotina</taxon>
        <taxon>Eurotiomycetes</taxon>
        <taxon>Eurotiomycetidae</taxon>
        <taxon>Eurotiales</taxon>
        <taxon>Aspergillaceae</taxon>
        <taxon>Penicillium</taxon>
    </lineage>
</organism>
<feature type="domain" description="C2H2-type" evidence="2">
    <location>
        <begin position="338"/>
        <end position="362"/>
    </location>
</feature>
<dbReference type="InterPro" id="IPR013087">
    <property type="entry name" value="Znf_C2H2_type"/>
</dbReference>
<evidence type="ECO:0000313" key="3">
    <source>
        <dbReference type="EMBL" id="OQD84866.1"/>
    </source>
</evidence>
<reference evidence="4" key="1">
    <citation type="journal article" date="2017" name="Nat. Microbiol.">
        <title>Global analysis of biosynthetic gene clusters reveals vast potential of secondary metabolite production in Penicillium species.</title>
        <authorList>
            <person name="Nielsen J.C."/>
            <person name="Grijseels S."/>
            <person name="Prigent S."/>
            <person name="Ji B."/>
            <person name="Dainat J."/>
            <person name="Nielsen K.F."/>
            <person name="Frisvad J.C."/>
            <person name="Workman M."/>
            <person name="Nielsen J."/>
        </authorList>
    </citation>
    <scope>NUCLEOTIDE SEQUENCE [LARGE SCALE GENOMIC DNA]</scope>
    <source>
        <strain evidence="4">IBT 31811</strain>
    </source>
</reference>
<accession>A0A1V6Q7T0</accession>
<feature type="region of interest" description="Disordered" evidence="1">
    <location>
        <begin position="14"/>
        <end position="62"/>
    </location>
</feature>
<dbReference type="AlphaFoldDB" id="A0A1V6Q7T0"/>
<dbReference type="Proteomes" id="UP000191672">
    <property type="component" value="Unassembled WGS sequence"/>
</dbReference>
<sequence length="494" mass="57389">MALPLDFRAASGNEISSLHAPDSRGLGSRPVYKHEVPSPLQSPPPPSLSRPSALIPRSPRDSSCRHLLPPAMTDLKLVMDYDSLPLTPFCYFVAPEPLEFQGPKLFHHFMDLPLEIHRVIFRYCDTPTLFHLMHTSSYIRYECFDLFWEPDHNTWYRPEYADRLFDYKFFPIYHCPTFASRITKVEIGFSFRQLDRMAHRGQAFWDKLQQLFPSIQHVVLSDNGPELLPPTFPSPISDLLTLASPNITAFVAFQYGGYEGALRYRLWKVESGTCWSIIQDPWTPMRVMLPAKKVPLSLLNDFLLIERVAVALVREMRGRDWLVLETYGRYSDSSGIDCPDPGCNAKFTTLEKLKMHIWHDSHEGLRDSYGFSMMTYHRNTPIEVKATLDAKQRRLDEMSFIRTVLRDELREQYHKHGESGGRQFEEALTGQMKKHGYLAPDKSLDDLELWNDLAGLFEYDTDDYPEYPDEKDFDRDYPGEEDVDHEYAGEEYFD</sequence>
<comment type="caution">
    <text evidence="3">The sequence shown here is derived from an EMBL/GenBank/DDBJ whole genome shotgun (WGS) entry which is preliminary data.</text>
</comment>
<feature type="region of interest" description="Disordered" evidence="1">
    <location>
        <begin position="459"/>
        <end position="494"/>
    </location>
</feature>
<dbReference type="PROSITE" id="PS00028">
    <property type="entry name" value="ZINC_FINGER_C2H2_1"/>
    <property type="match status" value="1"/>
</dbReference>
<dbReference type="EMBL" id="MDYN01000011">
    <property type="protein sequence ID" value="OQD84866.1"/>
    <property type="molecule type" value="Genomic_DNA"/>
</dbReference>
<dbReference type="InterPro" id="IPR036047">
    <property type="entry name" value="F-box-like_dom_sf"/>
</dbReference>
<protein>
    <recommendedName>
        <fullName evidence="2">C2H2-type domain-containing protein</fullName>
    </recommendedName>
</protein>
<evidence type="ECO:0000313" key="4">
    <source>
        <dbReference type="Proteomes" id="UP000191672"/>
    </source>
</evidence>
<proteinExistence type="predicted"/>
<evidence type="ECO:0000256" key="1">
    <source>
        <dbReference type="SAM" id="MobiDB-lite"/>
    </source>
</evidence>
<keyword evidence="4" id="KW-1185">Reference proteome</keyword>
<feature type="compositionally biased region" description="Acidic residues" evidence="1">
    <location>
        <begin position="479"/>
        <end position="494"/>
    </location>
</feature>
<dbReference type="SUPFAM" id="SSF81383">
    <property type="entry name" value="F-box domain"/>
    <property type="match status" value="1"/>
</dbReference>
<name>A0A1V6Q7T0_9EURO</name>
<evidence type="ECO:0000259" key="2">
    <source>
        <dbReference type="PROSITE" id="PS00028"/>
    </source>
</evidence>